<keyword evidence="2" id="KW-1185">Reference proteome</keyword>
<name>A0ABR2MN95_9ASPA</name>
<gene>
    <name evidence="1" type="ORF">KSP40_PGU013229</name>
</gene>
<proteinExistence type="predicted"/>
<dbReference type="PANTHER" id="PTHR33702">
    <property type="entry name" value="BNAA09G40010D PROTEIN"/>
    <property type="match status" value="1"/>
</dbReference>
<evidence type="ECO:0000313" key="1">
    <source>
        <dbReference type="EMBL" id="KAK8965669.1"/>
    </source>
</evidence>
<protein>
    <submittedName>
        <fullName evidence="1">Uncharacterized protein</fullName>
    </submittedName>
</protein>
<dbReference type="PANTHER" id="PTHR33702:SF30">
    <property type="entry name" value="OS05G0576600 PROTEIN"/>
    <property type="match status" value="1"/>
</dbReference>
<accession>A0ABR2MN95</accession>
<reference evidence="1 2" key="1">
    <citation type="journal article" date="2022" name="Nat. Plants">
        <title>Genomes of leafy and leafless Platanthera orchids illuminate the evolution of mycoheterotrophy.</title>
        <authorList>
            <person name="Li M.H."/>
            <person name="Liu K.W."/>
            <person name="Li Z."/>
            <person name="Lu H.C."/>
            <person name="Ye Q.L."/>
            <person name="Zhang D."/>
            <person name="Wang J.Y."/>
            <person name="Li Y.F."/>
            <person name="Zhong Z.M."/>
            <person name="Liu X."/>
            <person name="Yu X."/>
            <person name="Liu D.K."/>
            <person name="Tu X.D."/>
            <person name="Liu B."/>
            <person name="Hao Y."/>
            <person name="Liao X.Y."/>
            <person name="Jiang Y.T."/>
            <person name="Sun W.H."/>
            <person name="Chen J."/>
            <person name="Chen Y.Q."/>
            <person name="Ai Y."/>
            <person name="Zhai J.W."/>
            <person name="Wu S.S."/>
            <person name="Zhou Z."/>
            <person name="Hsiao Y.Y."/>
            <person name="Wu W.L."/>
            <person name="Chen Y.Y."/>
            <person name="Lin Y.F."/>
            <person name="Hsu J.L."/>
            <person name="Li C.Y."/>
            <person name="Wang Z.W."/>
            <person name="Zhao X."/>
            <person name="Zhong W.Y."/>
            <person name="Ma X.K."/>
            <person name="Ma L."/>
            <person name="Huang J."/>
            <person name="Chen G.Z."/>
            <person name="Huang M.Z."/>
            <person name="Huang L."/>
            <person name="Peng D.H."/>
            <person name="Luo Y.B."/>
            <person name="Zou S.Q."/>
            <person name="Chen S.P."/>
            <person name="Lan S."/>
            <person name="Tsai W.C."/>
            <person name="Van de Peer Y."/>
            <person name="Liu Z.J."/>
        </authorList>
    </citation>
    <scope>NUCLEOTIDE SEQUENCE [LARGE SCALE GENOMIC DNA]</scope>
    <source>
        <strain evidence="1">Lor288</strain>
    </source>
</reference>
<dbReference type="Proteomes" id="UP001412067">
    <property type="component" value="Unassembled WGS sequence"/>
</dbReference>
<evidence type="ECO:0000313" key="2">
    <source>
        <dbReference type="Proteomes" id="UP001412067"/>
    </source>
</evidence>
<dbReference type="EMBL" id="JBBWWR010000006">
    <property type="protein sequence ID" value="KAK8965669.1"/>
    <property type="molecule type" value="Genomic_DNA"/>
</dbReference>
<sequence>MPKLCRYKLNFELLIISIHQPMEFWKLGSQVNDSLPSYWRRRARRRGAVTKKKKNKAPAVIRLGGRTRRWRSWKLAMRPILRLAWVRVLPPPANAMKKLRDAYTDAMLVLSGRLSANNGGGWGTVWDRRIPRGREEGLKYGDFEKRLQLHLYNSVIATR</sequence>
<comment type="caution">
    <text evidence="1">The sequence shown here is derived from an EMBL/GenBank/DDBJ whole genome shotgun (WGS) entry which is preliminary data.</text>
</comment>
<organism evidence="1 2">
    <name type="scientific">Platanthera guangdongensis</name>
    <dbReference type="NCBI Taxonomy" id="2320717"/>
    <lineage>
        <taxon>Eukaryota</taxon>
        <taxon>Viridiplantae</taxon>
        <taxon>Streptophyta</taxon>
        <taxon>Embryophyta</taxon>
        <taxon>Tracheophyta</taxon>
        <taxon>Spermatophyta</taxon>
        <taxon>Magnoliopsida</taxon>
        <taxon>Liliopsida</taxon>
        <taxon>Asparagales</taxon>
        <taxon>Orchidaceae</taxon>
        <taxon>Orchidoideae</taxon>
        <taxon>Orchideae</taxon>
        <taxon>Orchidinae</taxon>
        <taxon>Platanthera</taxon>
    </lineage>
</organism>